<name>A0AAV5IKN5_9ROSI</name>
<accession>A0AAV5IKN5</accession>
<evidence type="ECO:0000313" key="2">
    <source>
        <dbReference type="Proteomes" id="UP001054252"/>
    </source>
</evidence>
<gene>
    <name evidence="1" type="ORF">SLEP1_g10989</name>
</gene>
<evidence type="ECO:0000313" key="1">
    <source>
        <dbReference type="EMBL" id="GKU97915.1"/>
    </source>
</evidence>
<dbReference type="EMBL" id="BPVZ01000012">
    <property type="protein sequence ID" value="GKU97915.1"/>
    <property type="molecule type" value="Genomic_DNA"/>
</dbReference>
<keyword evidence="2" id="KW-1185">Reference proteome</keyword>
<organism evidence="1 2">
    <name type="scientific">Rubroshorea leprosula</name>
    <dbReference type="NCBI Taxonomy" id="152421"/>
    <lineage>
        <taxon>Eukaryota</taxon>
        <taxon>Viridiplantae</taxon>
        <taxon>Streptophyta</taxon>
        <taxon>Embryophyta</taxon>
        <taxon>Tracheophyta</taxon>
        <taxon>Spermatophyta</taxon>
        <taxon>Magnoliopsida</taxon>
        <taxon>eudicotyledons</taxon>
        <taxon>Gunneridae</taxon>
        <taxon>Pentapetalae</taxon>
        <taxon>rosids</taxon>
        <taxon>malvids</taxon>
        <taxon>Malvales</taxon>
        <taxon>Dipterocarpaceae</taxon>
        <taxon>Rubroshorea</taxon>
    </lineage>
</organism>
<dbReference type="Proteomes" id="UP001054252">
    <property type="component" value="Unassembled WGS sequence"/>
</dbReference>
<protein>
    <submittedName>
        <fullName evidence="1">Uncharacterized protein</fullName>
    </submittedName>
</protein>
<reference evidence="1 2" key="1">
    <citation type="journal article" date="2021" name="Commun. Biol.">
        <title>The genome of Shorea leprosula (Dipterocarpaceae) highlights the ecological relevance of drought in aseasonal tropical rainforests.</title>
        <authorList>
            <person name="Ng K.K.S."/>
            <person name="Kobayashi M.J."/>
            <person name="Fawcett J.A."/>
            <person name="Hatakeyama M."/>
            <person name="Paape T."/>
            <person name="Ng C.H."/>
            <person name="Ang C.C."/>
            <person name="Tnah L.H."/>
            <person name="Lee C.T."/>
            <person name="Nishiyama T."/>
            <person name="Sese J."/>
            <person name="O'Brien M.J."/>
            <person name="Copetti D."/>
            <person name="Mohd Noor M.I."/>
            <person name="Ong R.C."/>
            <person name="Putra M."/>
            <person name="Sireger I.Z."/>
            <person name="Indrioko S."/>
            <person name="Kosugi Y."/>
            <person name="Izuno A."/>
            <person name="Isagi Y."/>
            <person name="Lee S.L."/>
            <person name="Shimizu K.K."/>
        </authorList>
    </citation>
    <scope>NUCLEOTIDE SEQUENCE [LARGE SCALE GENOMIC DNA]</scope>
    <source>
        <strain evidence="1">214</strain>
    </source>
</reference>
<dbReference type="AlphaFoldDB" id="A0AAV5IKN5"/>
<comment type="caution">
    <text evidence="1">The sequence shown here is derived from an EMBL/GenBank/DDBJ whole genome shotgun (WGS) entry which is preliminary data.</text>
</comment>
<sequence>MNEHLLGSKQRPSIYTIHIPILQFTRNSVALLRQRPLQTLLSYLSHYICSATCKNFLS</sequence>
<proteinExistence type="predicted"/>